<dbReference type="SUPFAM" id="SSF52540">
    <property type="entry name" value="P-loop containing nucleoside triphosphate hydrolases"/>
    <property type="match status" value="3"/>
</dbReference>
<evidence type="ECO:0000313" key="5">
    <source>
        <dbReference type="Proteomes" id="UP001374535"/>
    </source>
</evidence>
<dbReference type="Proteomes" id="UP001374535">
    <property type="component" value="Chromosome 2"/>
</dbReference>
<feature type="domain" description="AAA+ ATPase" evidence="3">
    <location>
        <begin position="1554"/>
        <end position="1690"/>
    </location>
</feature>
<proteinExistence type="predicted"/>
<dbReference type="Gene3D" id="3.40.50.300">
    <property type="entry name" value="P-loop containing nucleotide triphosphate hydrolases"/>
    <property type="match status" value="3"/>
</dbReference>
<dbReference type="EMBL" id="CP144699">
    <property type="protein sequence ID" value="WVZ19581.1"/>
    <property type="molecule type" value="Genomic_DNA"/>
</dbReference>
<dbReference type="SMART" id="SM00382">
    <property type="entry name" value="AAA"/>
    <property type="match status" value="3"/>
</dbReference>
<name>A0AAQ3P2G1_VIGMU</name>
<reference evidence="4 5" key="1">
    <citation type="journal article" date="2023" name="Life. Sci Alliance">
        <title>Evolutionary insights into 3D genome organization and epigenetic landscape of Vigna mungo.</title>
        <authorList>
            <person name="Junaid A."/>
            <person name="Singh B."/>
            <person name="Bhatia S."/>
        </authorList>
    </citation>
    <scope>NUCLEOTIDE SEQUENCE [LARGE SCALE GENOMIC DNA]</scope>
    <source>
        <strain evidence="4">Urdbean</strain>
    </source>
</reference>
<protein>
    <recommendedName>
        <fullName evidence="3">AAA+ ATPase domain-containing protein</fullName>
    </recommendedName>
</protein>
<dbReference type="InterPro" id="IPR002182">
    <property type="entry name" value="NB-ARC"/>
</dbReference>
<accession>A0AAQ3P2G1</accession>
<dbReference type="Pfam" id="PF00931">
    <property type="entry name" value="NB-ARC"/>
    <property type="match status" value="3"/>
</dbReference>
<dbReference type="InterPro" id="IPR044974">
    <property type="entry name" value="Disease_R_plants"/>
</dbReference>
<sequence length="2325" mass="266113">MLNFCGSYSFIRVLFSFVSWDDAELVKEIVNEVLKRLVKQSINTKGLVGIDEKIAAIESLIREEPEQTRLIGIWGMGGVGKTTLAEEVFNKLQSEYEGSYFVASETDRSNKHELISLKEKIDNSVAFELGRLKDKALITISDDNTVSIHDSLQEMAWEIVRQESVEHPGNRSRLWELNDICEALKNDKVKEAIRSIRIHLPTIKEQKLVPQILEINMSKLKFLEVFVCDRYDELTLLKGPQFLATELRFLSWYQYPLKSLPENFSAEKLVILKLRNGKMEKLWDGVKNMVNLKQVDLSRSQNLKKLPDLSKATNLEVLLLMSCSSLTSVHPSIFSLPKLVKLDLLCCTSLTTLGSSSSSCNLSFLNLGRCTNLRKFLLISENIKKLRLGNTMVKELPSSISNFNQLLHLDISFCSKLRTIPKLPLSLETLKARECQSLKTILFPSTAVEQLKENRKEIRFWKCMNLDNQTLVGIGLNVQINVMNYANQHISTASHNHVEHCDDDNCDSYSGVYVYPGSRVPKWLEYKTRKDSIIIDLSSAPPSPLIGFIFCFVLGEYHNADVDRFEVVITIDGEDEGNSISVPIYIDYGYEKTESDHVCVINDADLLKAIVDLVLRRLTKSLVNSKGLVGIDKRIADVESLIHRESEKARLIGLWGMGGIGKTTLAEEVYNKLRSKYEGCYFLANVREQLSREGKICLRKEIFSALLGDVKIDTPNSLPEYIVRRISQMKVLIVLDDVNDSDHIGDLLGALDNFGSGSCIIVTTRDEQVLKANKTDEIYHLREFTSDEALELFNLNAFNQRVHQREYDELSKRIVHYAKGLPLILKVLAHRLHGKNEEVWESELDKLKNVPPTKVYDVIKLSYDDLDRKEKNIFLDLACFFCTSFVKITTDYLKYLLKDGERDNSVVVSLERLKDKALITFSQDNVVCMHDSIKEMAWEIVRQESPEDPGNRSRLWDPDDIYEAFKNDKVNEAIRSIRINSVLLRWQECVPHIAKMSRLRFVEIYGADFSRCRQLSAEGQGLQFWGTEIRFLSWVCYPLKSLPDKFSGEKLVILKLELGRMEKLWDGVKNLVNLKQLDLTDSHSLKELPDLSKAKNIEVLCLGSCSGLTRLPSSFANHTQLLYLDISHCPKILTIPELPLSLETLYAGSCKSLKTVLFHSTAVEQTKENRKQVLFDGCMNLDEPSLEAIGLNVRINVMKFANQHLSAPKQDDFQNYNDYDKNFYSYQAFYGYPGSSIPEWLEYKSKKYSVIIDLSSAPPSPVYGFILCFVLLGEVDKIRFNIVISDCEGKGVMERFRMKLFRNTWRSIESQKVVVMYDQRCSNFLNNIAKRLTRFKIMVRRATKDDGSFYSKRIMVGLSGFGLKTPTNEGCVPSPACQTAETIGYISCRETCNFDIEKWQNGQILGWSENMMNLKQVDLSRSQNLKRLPDQSKATNLEMFTCTQEVEFQSGYKTRKDSIIIDLSSAPLSPLIGKYHNTDVDRFEVMITIEGEDEGKSITVPIYIDYGNDADLLKAIVDLVLRRLTKSLVNSKGLVGIDKRIADVESLIHRESEKARLIGLWGMGGIGKTTLAEEVYNKLQFKYEGCYFLANVREQLSRDGKICLRKEIFSALLGDVKIDTPNSLPESIVRRIRRMKVLIVLDDVNDSDHIEDLLGILDNFRSGSSIIVTTRDEQVLKANKADEIYHLREFTSNEALELFNLNAFNQSVHQRQYNKLSKRIVQYAKGLPLILKVLAHRLYGKNEEIWESELDKLKKMPPTKVYDVIKLSYDDLDRKEKQIFLDLACFFCISFQKITIGYLKYLLKDGERDNSVVVSLERLKDKALITFSQDNVVYIHDSIKEMAWEIVRQESPEDPGNRSRLWAMDDIYEAFKNDKVSEATRSIQINLVLLPWPEFVSHIAKMSRLRFVEINGADFSHCRQLSAEGQGLQFWGTEIRFLSWVCYPLKSLPDKFSGEKLVILKLKVGRMEKLWDGVKNLVNLKQLDLTDSYSLKELPDLSKATNIEVLRLVCCVRLTRLPSSFASNTQLLHLNVTGCEEIRTIPELPLSLQTLHARNCVSLKTVLFNSTAVEQTKENRKQVLFAGCKNLDEPSLEAIGLNARINVMKFANQHLSAPKQDDFQNYNDYEKNYDSYQAFYEYPGSSVPEWLEYKSKKNSVIIDLSSAPPSPVYGFILCFVPFEDVYDIEFNIVISDCEGKGITDRVRMKLNHGFAFVRLPKVVVMYDQRCSDFLNNIATSLTRFEIMAWQRRGIGIPCSLSSSIFQLRGFGVSIIRTWTYSSFMQQIKEARWLILIAFLDVRIRYDCCVQLLIFPYMHLSMQVDHTTSI</sequence>
<dbReference type="PRINTS" id="PR00364">
    <property type="entry name" value="DISEASERSIST"/>
</dbReference>
<dbReference type="InterPro" id="IPR032675">
    <property type="entry name" value="LRR_dom_sf"/>
</dbReference>
<dbReference type="InterPro" id="IPR042197">
    <property type="entry name" value="Apaf_helical"/>
</dbReference>
<dbReference type="SUPFAM" id="SSF52058">
    <property type="entry name" value="L domain-like"/>
    <property type="match status" value="3"/>
</dbReference>
<dbReference type="Pfam" id="PF23282">
    <property type="entry name" value="WHD_ROQ1"/>
    <property type="match status" value="2"/>
</dbReference>
<evidence type="ECO:0000256" key="1">
    <source>
        <dbReference type="ARBA" id="ARBA00022614"/>
    </source>
</evidence>
<dbReference type="InterPro" id="IPR011713">
    <property type="entry name" value="Leu-rich_rpt_3"/>
</dbReference>
<dbReference type="PANTHER" id="PTHR11017:SF263">
    <property type="entry name" value="ADP-RIBOSYL CYCLASE_CYCLIC ADP-RIBOSE HYDROLASE"/>
    <property type="match status" value="1"/>
</dbReference>
<feature type="domain" description="AAA+ ATPase" evidence="3">
    <location>
        <begin position="648"/>
        <end position="796"/>
    </location>
</feature>
<dbReference type="Pfam" id="PF07725">
    <property type="entry name" value="LRR_3"/>
    <property type="match status" value="1"/>
</dbReference>
<keyword evidence="2" id="KW-0677">Repeat</keyword>
<dbReference type="Gene3D" id="3.80.10.10">
    <property type="entry name" value="Ribonuclease Inhibitor"/>
    <property type="match status" value="3"/>
</dbReference>
<evidence type="ECO:0000259" key="3">
    <source>
        <dbReference type="SMART" id="SM00382"/>
    </source>
</evidence>
<keyword evidence="1" id="KW-0433">Leucine-rich repeat</keyword>
<dbReference type="PANTHER" id="PTHR11017">
    <property type="entry name" value="LEUCINE-RICH REPEAT-CONTAINING PROTEIN"/>
    <property type="match status" value="1"/>
</dbReference>
<dbReference type="GO" id="GO:0043531">
    <property type="term" value="F:ADP binding"/>
    <property type="evidence" value="ECO:0007669"/>
    <property type="project" value="InterPro"/>
</dbReference>
<organism evidence="4 5">
    <name type="scientific">Vigna mungo</name>
    <name type="common">Black gram</name>
    <name type="synonym">Phaseolus mungo</name>
    <dbReference type="NCBI Taxonomy" id="3915"/>
    <lineage>
        <taxon>Eukaryota</taxon>
        <taxon>Viridiplantae</taxon>
        <taxon>Streptophyta</taxon>
        <taxon>Embryophyta</taxon>
        <taxon>Tracheophyta</taxon>
        <taxon>Spermatophyta</taxon>
        <taxon>Magnoliopsida</taxon>
        <taxon>eudicotyledons</taxon>
        <taxon>Gunneridae</taxon>
        <taxon>Pentapetalae</taxon>
        <taxon>rosids</taxon>
        <taxon>fabids</taxon>
        <taxon>Fabales</taxon>
        <taxon>Fabaceae</taxon>
        <taxon>Papilionoideae</taxon>
        <taxon>50 kb inversion clade</taxon>
        <taxon>NPAAA clade</taxon>
        <taxon>indigoferoid/millettioid clade</taxon>
        <taxon>Phaseoleae</taxon>
        <taxon>Vigna</taxon>
    </lineage>
</organism>
<dbReference type="GO" id="GO:0006952">
    <property type="term" value="P:defense response"/>
    <property type="evidence" value="ECO:0007669"/>
    <property type="project" value="InterPro"/>
</dbReference>
<dbReference type="InterPro" id="IPR058192">
    <property type="entry name" value="WHD_ROQ1-like"/>
</dbReference>
<evidence type="ECO:0000313" key="4">
    <source>
        <dbReference type="EMBL" id="WVZ19581.1"/>
    </source>
</evidence>
<dbReference type="InterPro" id="IPR027417">
    <property type="entry name" value="P-loop_NTPase"/>
</dbReference>
<evidence type="ECO:0000256" key="2">
    <source>
        <dbReference type="ARBA" id="ARBA00022737"/>
    </source>
</evidence>
<keyword evidence="5" id="KW-1185">Reference proteome</keyword>
<feature type="domain" description="AAA+ ATPase" evidence="3">
    <location>
        <begin position="67"/>
        <end position="355"/>
    </location>
</feature>
<dbReference type="Gene3D" id="1.10.8.430">
    <property type="entry name" value="Helical domain of apoptotic protease-activating factors"/>
    <property type="match status" value="2"/>
</dbReference>
<gene>
    <name evidence="4" type="ORF">V8G54_006903</name>
</gene>
<dbReference type="InterPro" id="IPR003593">
    <property type="entry name" value="AAA+_ATPase"/>
</dbReference>